<feature type="domain" description="Chalcone isomerase" evidence="2">
    <location>
        <begin position="196"/>
        <end position="320"/>
    </location>
</feature>
<keyword evidence="4" id="KW-1185">Reference proteome</keyword>
<feature type="region of interest" description="Disordered" evidence="1">
    <location>
        <begin position="98"/>
        <end position="118"/>
    </location>
</feature>
<feature type="compositionally biased region" description="Basic and acidic residues" evidence="1">
    <location>
        <begin position="98"/>
        <end position="107"/>
    </location>
</feature>
<dbReference type="OMA" id="WAHAPIQ"/>
<evidence type="ECO:0000256" key="1">
    <source>
        <dbReference type="SAM" id="MobiDB-lite"/>
    </source>
</evidence>
<dbReference type="EMBL" id="DF237219">
    <property type="protein sequence ID" value="GAQ86101.1"/>
    <property type="molecule type" value="Genomic_DNA"/>
</dbReference>
<dbReference type="Gene3D" id="3.50.70.10">
    <property type="match status" value="1"/>
</dbReference>
<dbReference type="Proteomes" id="UP000054558">
    <property type="component" value="Unassembled WGS sequence"/>
</dbReference>
<dbReference type="GO" id="GO:0016872">
    <property type="term" value="F:intramolecular lyase activity"/>
    <property type="evidence" value="ECO:0007669"/>
    <property type="project" value="InterPro"/>
</dbReference>
<organism evidence="3 4">
    <name type="scientific">Klebsormidium nitens</name>
    <name type="common">Green alga</name>
    <name type="synonym">Ulothrix nitens</name>
    <dbReference type="NCBI Taxonomy" id="105231"/>
    <lineage>
        <taxon>Eukaryota</taxon>
        <taxon>Viridiplantae</taxon>
        <taxon>Streptophyta</taxon>
        <taxon>Klebsormidiophyceae</taxon>
        <taxon>Klebsormidiales</taxon>
        <taxon>Klebsormidiaceae</taxon>
        <taxon>Klebsormidium</taxon>
    </lineage>
</organism>
<evidence type="ECO:0000313" key="3">
    <source>
        <dbReference type="EMBL" id="GAQ86101.1"/>
    </source>
</evidence>
<dbReference type="AlphaFoldDB" id="A0A1Y1IAF4"/>
<accession>A0A1Y1IAF4</accession>
<proteinExistence type="predicted"/>
<name>A0A1Y1IAF4_KLENI</name>
<evidence type="ECO:0000259" key="2">
    <source>
        <dbReference type="Pfam" id="PF16035"/>
    </source>
</evidence>
<dbReference type="InterPro" id="IPR036298">
    <property type="entry name" value="Chalcone_isomerase_sf"/>
</dbReference>
<dbReference type="OrthoDB" id="1904854at2759"/>
<gene>
    <name evidence="3" type="ORF">KFL_002700200</name>
</gene>
<dbReference type="SUPFAM" id="SSF54626">
    <property type="entry name" value="Chalcone isomerase"/>
    <property type="match status" value="1"/>
</dbReference>
<evidence type="ECO:0000313" key="4">
    <source>
        <dbReference type="Proteomes" id="UP000054558"/>
    </source>
</evidence>
<dbReference type="InterPro" id="IPR016087">
    <property type="entry name" value="Chalcone_isomerase"/>
</dbReference>
<dbReference type="PANTHER" id="PTHR47698">
    <property type="entry name" value="FATTY-ACID-BINDING PROTEIN 3, CHLOROPLASTIC"/>
    <property type="match status" value="1"/>
</dbReference>
<dbReference type="InterPro" id="IPR016088">
    <property type="entry name" value="Chalcone_isomerase_3-sand"/>
</dbReference>
<reference evidence="3 4" key="1">
    <citation type="journal article" date="2014" name="Nat. Commun.">
        <title>Klebsormidium flaccidum genome reveals primary factors for plant terrestrial adaptation.</title>
        <authorList>
            <person name="Hori K."/>
            <person name="Maruyama F."/>
            <person name="Fujisawa T."/>
            <person name="Togashi T."/>
            <person name="Yamamoto N."/>
            <person name="Seo M."/>
            <person name="Sato S."/>
            <person name="Yamada T."/>
            <person name="Mori H."/>
            <person name="Tajima N."/>
            <person name="Moriyama T."/>
            <person name="Ikeuchi M."/>
            <person name="Watanabe M."/>
            <person name="Wada H."/>
            <person name="Kobayashi K."/>
            <person name="Saito M."/>
            <person name="Masuda T."/>
            <person name="Sasaki-Sekimoto Y."/>
            <person name="Mashiguchi K."/>
            <person name="Awai K."/>
            <person name="Shimojima M."/>
            <person name="Masuda S."/>
            <person name="Iwai M."/>
            <person name="Nobusawa T."/>
            <person name="Narise T."/>
            <person name="Kondo S."/>
            <person name="Saito H."/>
            <person name="Sato R."/>
            <person name="Murakawa M."/>
            <person name="Ihara Y."/>
            <person name="Oshima-Yamada Y."/>
            <person name="Ohtaka K."/>
            <person name="Satoh M."/>
            <person name="Sonobe K."/>
            <person name="Ishii M."/>
            <person name="Ohtani R."/>
            <person name="Kanamori-Sato M."/>
            <person name="Honoki R."/>
            <person name="Miyazaki D."/>
            <person name="Mochizuki H."/>
            <person name="Umetsu J."/>
            <person name="Higashi K."/>
            <person name="Shibata D."/>
            <person name="Kamiya Y."/>
            <person name="Sato N."/>
            <person name="Nakamura Y."/>
            <person name="Tabata S."/>
            <person name="Ida S."/>
            <person name="Kurokawa K."/>
            <person name="Ohta H."/>
        </authorList>
    </citation>
    <scope>NUCLEOTIDE SEQUENCE [LARGE SCALE GENOMIC DNA]</scope>
    <source>
        <strain evidence="3 4">NIES-2285</strain>
    </source>
</reference>
<protein>
    <recommendedName>
        <fullName evidence="2">Chalcone isomerase domain-containing protein</fullName>
    </recommendedName>
</protein>
<dbReference type="Pfam" id="PF16035">
    <property type="entry name" value="Chalcone_2"/>
    <property type="match status" value="1"/>
</dbReference>
<sequence>MTSLKAWRQLYRAVSSRVGPASREWRSARGDNQVARHYCPQAFPGLLAATNAAFSTVQDCSLANPRGGARTGSIVPLLGLAAAAASLYASAASMEAENLREEADAQDRGGCSPSDAPPLESAEALAEKFTGIQFPLQVRMSKKCGEGGQQYHLLGTAVRCMLGACSYKYARAYAVGVYIEEGQEARRWLPGNGAGPATTEALRRELLAAVGAGRMLRLVMDRDVDGHHIAKGFDRSLIPRVRERQGGFKKGDGKNALKQFTKVFYSEKILKKGTKVELLWRPDNSLVTSIDGRVASVIYSPILCQSLFDVYFGSDNIFSKYNNTAFQFLGQYEDRP</sequence>
<dbReference type="PANTHER" id="PTHR47698:SF2">
    <property type="entry name" value="FATTY-ACID-BINDING PROTEIN 3, CHLOROPLASTIC"/>
    <property type="match status" value="1"/>
</dbReference>